<organism evidence="3 4">
    <name type="scientific">Hirsutella minnesotensis 3608</name>
    <dbReference type="NCBI Taxonomy" id="1043627"/>
    <lineage>
        <taxon>Eukaryota</taxon>
        <taxon>Fungi</taxon>
        <taxon>Dikarya</taxon>
        <taxon>Ascomycota</taxon>
        <taxon>Pezizomycotina</taxon>
        <taxon>Sordariomycetes</taxon>
        <taxon>Hypocreomycetidae</taxon>
        <taxon>Hypocreales</taxon>
        <taxon>Ophiocordycipitaceae</taxon>
        <taxon>Hirsutella</taxon>
    </lineage>
</organism>
<keyword evidence="1" id="KW-0539">Nucleus</keyword>
<dbReference type="AlphaFoldDB" id="A0A0F7ZYR4"/>
<dbReference type="Pfam" id="PF11951">
    <property type="entry name" value="Fungal_trans_2"/>
    <property type="match status" value="1"/>
</dbReference>
<proteinExistence type="predicted"/>
<dbReference type="PANTHER" id="PTHR37540:SF5">
    <property type="entry name" value="TRANSCRIPTION FACTOR DOMAIN-CONTAINING PROTEIN"/>
    <property type="match status" value="1"/>
</dbReference>
<evidence type="ECO:0000313" key="3">
    <source>
        <dbReference type="EMBL" id="KJZ72927.1"/>
    </source>
</evidence>
<gene>
    <name evidence="3" type="ORF">HIM_07690</name>
</gene>
<reference evidence="3 4" key="1">
    <citation type="journal article" date="2014" name="Genome Biol. Evol.">
        <title>Comparative genomics and transcriptomics analyses reveal divergent lifestyle features of nematode endoparasitic fungus Hirsutella minnesotensis.</title>
        <authorList>
            <person name="Lai Y."/>
            <person name="Liu K."/>
            <person name="Zhang X."/>
            <person name="Zhang X."/>
            <person name="Li K."/>
            <person name="Wang N."/>
            <person name="Shu C."/>
            <person name="Wu Y."/>
            <person name="Wang C."/>
            <person name="Bushley K.E."/>
            <person name="Xiang M."/>
            <person name="Liu X."/>
        </authorList>
    </citation>
    <scope>NUCLEOTIDE SEQUENCE [LARGE SCALE GENOMIC DNA]</scope>
    <source>
        <strain evidence="3 4">3608</strain>
    </source>
</reference>
<evidence type="ECO:0000256" key="2">
    <source>
        <dbReference type="SAM" id="MobiDB-lite"/>
    </source>
</evidence>
<feature type="compositionally biased region" description="Low complexity" evidence="2">
    <location>
        <begin position="50"/>
        <end position="65"/>
    </location>
</feature>
<accession>A0A0F7ZYR4</accession>
<evidence type="ECO:0000313" key="4">
    <source>
        <dbReference type="Proteomes" id="UP000054481"/>
    </source>
</evidence>
<dbReference type="OrthoDB" id="4159781at2759"/>
<dbReference type="Proteomes" id="UP000054481">
    <property type="component" value="Unassembled WGS sequence"/>
</dbReference>
<dbReference type="EMBL" id="KQ030540">
    <property type="protein sequence ID" value="KJZ72927.1"/>
    <property type="molecule type" value="Genomic_DNA"/>
</dbReference>
<sequence length="395" mass="42870">MPRAVIRGETESFQFVVGNRPDQLNGHATKRLRSHLSKRGWRRVPPPPRKSSSSTSSSSPPSSKTLAPCSSGEVLKRAVRRKRQGAGTSRRLLGRAAPITSDDSEEIDEARVVPTASSRNRLNALLSLSGPLHMDYQLGGGRVDPFHAHPGPWKPYVPALTDHYIVHMAVDIPELDEPGRAGLLRSRWYPLVLCDPATFAVVLLLSAANYITTIATGCPNSNTTTSSSGSHSSSPPSASSTHDLDGSDPDDSPPAYPGRAHILHLRQAAIGAINAALRDPRRRLSDEVVGAVAKMASFEAMHGDLATYRTHMEGLRMMLRLRGGVDSLGLGGLLRRMIVWIDVNSAFLLGIDRYFPGLTFAGGAAMELVEEPNPARFIAVRRRRRNSSHIQANLI</sequence>
<dbReference type="PANTHER" id="PTHR37540">
    <property type="entry name" value="TRANSCRIPTION FACTOR (ACR-2), PUTATIVE-RELATED-RELATED"/>
    <property type="match status" value="1"/>
</dbReference>
<evidence type="ECO:0000256" key="1">
    <source>
        <dbReference type="ARBA" id="ARBA00023242"/>
    </source>
</evidence>
<feature type="compositionally biased region" description="Basic residues" evidence="2">
    <location>
        <begin position="33"/>
        <end position="42"/>
    </location>
</feature>
<protein>
    <submittedName>
        <fullName evidence="3">Uncharacterized protein</fullName>
    </submittedName>
</protein>
<feature type="region of interest" description="Disordered" evidence="2">
    <location>
        <begin position="33"/>
        <end position="108"/>
    </location>
</feature>
<name>A0A0F7ZYR4_9HYPO</name>
<feature type="compositionally biased region" description="Low complexity" evidence="2">
    <location>
        <begin position="222"/>
        <end position="241"/>
    </location>
</feature>
<keyword evidence="4" id="KW-1185">Reference proteome</keyword>
<feature type="region of interest" description="Disordered" evidence="2">
    <location>
        <begin position="222"/>
        <end position="257"/>
    </location>
</feature>
<dbReference type="InterPro" id="IPR021858">
    <property type="entry name" value="Fun_TF"/>
</dbReference>